<accession>A0A495XBQ9</accession>
<gene>
    <name evidence="1" type="ORF">DFJ66_2151</name>
</gene>
<dbReference type="Proteomes" id="UP000272729">
    <property type="component" value="Unassembled WGS sequence"/>
</dbReference>
<sequence>MNATTTDRDRAVLRAVAAGRCAYVAGTLLVDGLACCDQFLGPRLVRAGLIVGQGGGPARLTPAGRAVLDATPIAA</sequence>
<reference evidence="1 2" key="1">
    <citation type="submission" date="2018-10" db="EMBL/GenBank/DDBJ databases">
        <title>Sequencing the genomes of 1000 actinobacteria strains.</title>
        <authorList>
            <person name="Klenk H.-P."/>
        </authorList>
    </citation>
    <scope>NUCLEOTIDE SEQUENCE [LARGE SCALE GENOMIC DNA]</scope>
    <source>
        <strain evidence="1 2">DSM 43911</strain>
    </source>
</reference>
<keyword evidence="2" id="KW-1185">Reference proteome</keyword>
<name>A0A495XBQ9_9PSEU</name>
<evidence type="ECO:0008006" key="3">
    <source>
        <dbReference type="Google" id="ProtNLM"/>
    </source>
</evidence>
<protein>
    <recommendedName>
        <fullName evidence="3">Transcriptional regulator</fullName>
    </recommendedName>
</protein>
<dbReference type="RefSeq" id="WP_121220353.1">
    <property type="nucleotide sequence ID" value="NZ_JBIUBA010000042.1"/>
</dbReference>
<dbReference type="OrthoDB" id="3700530at2"/>
<organism evidence="1 2">
    <name type="scientific">Saccharothrix variisporea</name>
    <dbReference type="NCBI Taxonomy" id="543527"/>
    <lineage>
        <taxon>Bacteria</taxon>
        <taxon>Bacillati</taxon>
        <taxon>Actinomycetota</taxon>
        <taxon>Actinomycetes</taxon>
        <taxon>Pseudonocardiales</taxon>
        <taxon>Pseudonocardiaceae</taxon>
        <taxon>Saccharothrix</taxon>
    </lineage>
</organism>
<evidence type="ECO:0000313" key="1">
    <source>
        <dbReference type="EMBL" id="RKT68958.1"/>
    </source>
</evidence>
<dbReference type="AlphaFoldDB" id="A0A495XBQ9"/>
<comment type="caution">
    <text evidence="1">The sequence shown here is derived from an EMBL/GenBank/DDBJ whole genome shotgun (WGS) entry which is preliminary data.</text>
</comment>
<dbReference type="EMBL" id="RBXR01000001">
    <property type="protein sequence ID" value="RKT68958.1"/>
    <property type="molecule type" value="Genomic_DNA"/>
</dbReference>
<evidence type="ECO:0000313" key="2">
    <source>
        <dbReference type="Proteomes" id="UP000272729"/>
    </source>
</evidence>
<proteinExistence type="predicted"/>